<organism evidence="1 2">
    <name type="scientific">Sphaerisporangium melleum</name>
    <dbReference type="NCBI Taxonomy" id="321316"/>
    <lineage>
        <taxon>Bacteria</taxon>
        <taxon>Bacillati</taxon>
        <taxon>Actinomycetota</taxon>
        <taxon>Actinomycetes</taxon>
        <taxon>Streptosporangiales</taxon>
        <taxon>Streptosporangiaceae</taxon>
        <taxon>Sphaerisporangium</taxon>
    </lineage>
</organism>
<proteinExistence type="predicted"/>
<gene>
    <name evidence="1" type="ORF">GCM10007964_56270</name>
</gene>
<dbReference type="RefSeq" id="WP_189166057.1">
    <property type="nucleotide sequence ID" value="NZ_BMNT01000035.1"/>
</dbReference>
<dbReference type="SUPFAM" id="SSF56059">
    <property type="entry name" value="Glutathione synthetase ATP-binding domain-like"/>
    <property type="match status" value="1"/>
</dbReference>
<dbReference type="AlphaFoldDB" id="A0A917VRB7"/>
<keyword evidence="2" id="KW-1185">Reference proteome</keyword>
<accession>A0A917VRB7</accession>
<sequence>MDSGTVLVLAEEDDPQVRHVTLALAERGARTLIFDPGRLPGTARLSVALDPSGAARRTLVTREERFDLDRLTSVWFRRPGPAGDGPPGWGGAPLEGFTSDVWDTLTCPVVPASRSVILRSRRRLHQLSLAGRLGFTLPSTLVSTDRGEVLDFYLAHRGQIVTQVLDRPWDVAEPAPPAETPALPRQNGAAAFPLAAQANVPCEVALRVIVAGSRVFAAEIRSGTDGRRLWPHKLPGDVRRRCLRLMRRLGLSFGAIDLRLTPEGRHVFLQADPAGGFLLIEQITAMPITQALCDLLLTPRPLDRDPSSQRRHAAERDDSSP</sequence>
<evidence type="ECO:0000313" key="2">
    <source>
        <dbReference type="Proteomes" id="UP000645217"/>
    </source>
</evidence>
<dbReference type="EMBL" id="BMNT01000035">
    <property type="protein sequence ID" value="GGL06728.1"/>
    <property type="molecule type" value="Genomic_DNA"/>
</dbReference>
<reference evidence="1" key="1">
    <citation type="journal article" date="2014" name="Int. J. Syst. Evol. Microbiol.">
        <title>Complete genome sequence of Corynebacterium casei LMG S-19264T (=DSM 44701T), isolated from a smear-ripened cheese.</title>
        <authorList>
            <consortium name="US DOE Joint Genome Institute (JGI-PGF)"/>
            <person name="Walter F."/>
            <person name="Albersmeier A."/>
            <person name="Kalinowski J."/>
            <person name="Ruckert C."/>
        </authorList>
    </citation>
    <scope>NUCLEOTIDE SEQUENCE</scope>
    <source>
        <strain evidence="1">JCM 13064</strain>
    </source>
</reference>
<reference evidence="1" key="2">
    <citation type="submission" date="2020-09" db="EMBL/GenBank/DDBJ databases">
        <authorList>
            <person name="Sun Q."/>
            <person name="Ohkuma M."/>
        </authorList>
    </citation>
    <scope>NUCLEOTIDE SEQUENCE</scope>
    <source>
        <strain evidence="1">JCM 13064</strain>
    </source>
</reference>
<name>A0A917VRB7_9ACTN</name>
<evidence type="ECO:0008006" key="3">
    <source>
        <dbReference type="Google" id="ProtNLM"/>
    </source>
</evidence>
<evidence type="ECO:0000313" key="1">
    <source>
        <dbReference type="EMBL" id="GGL06728.1"/>
    </source>
</evidence>
<dbReference type="Gene3D" id="3.30.470.20">
    <property type="entry name" value="ATP-grasp fold, B domain"/>
    <property type="match status" value="1"/>
</dbReference>
<comment type="caution">
    <text evidence="1">The sequence shown here is derived from an EMBL/GenBank/DDBJ whole genome shotgun (WGS) entry which is preliminary data.</text>
</comment>
<protein>
    <recommendedName>
        <fullName evidence="3">ATP-grasp domain-containing protein</fullName>
    </recommendedName>
</protein>
<dbReference type="Proteomes" id="UP000645217">
    <property type="component" value="Unassembled WGS sequence"/>
</dbReference>